<protein>
    <submittedName>
        <fullName evidence="2">Uncharacterized protein</fullName>
    </submittedName>
</protein>
<feature type="compositionally biased region" description="Basic residues" evidence="1">
    <location>
        <begin position="35"/>
        <end position="45"/>
    </location>
</feature>
<dbReference type="AlphaFoldDB" id="A0AAP0PZU5"/>
<sequence>MGTSSPSPPPQPFKKMSSRLENSIGDVSPAPPRLRAFRRARRRLPRPPPIAANEPILSSNGNDRHPPQGLSRRQIRCRRLSRLLAGDNDRYGKLIIEEGGVAPLLKLVKEGKMEGQENALRGLLGLWVVTTRALII</sequence>
<accession>A0AAP0PZU5</accession>
<gene>
    <name evidence="2" type="ORF">Syun_008021</name>
</gene>
<dbReference type="PANTHER" id="PTHR46168">
    <property type="entry name" value="ARMADILLO REPEAT ONLY 4"/>
    <property type="match status" value="1"/>
</dbReference>
<feature type="compositionally biased region" description="Pro residues" evidence="1">
    <location>
        <begin position="1"/>
        <end position="12"/>
    </location>
</feature>
<evidence type="ECO:0000313" key="2">
    <source>
        <dbReference type="EMBL" id="KAK9161680.1"/>
    </source>
</evidence>
<feature type="region of interest" description="Disordered" evidence="1">
    <location>
        <begin position="1"/>
        <end position="73"/>
    </location>
</feature>
<reference evidence="2 3" key="1">
    <citation type="submission" date="2024-01" db="EMBL/GenBank/DDBJ databases">
        <title>Genome assemblies of Stephania.</title>
        <authorList>
            <person name="Yang L."/>
        </authorList>
    </citation>
    <scope>NUCLEOTIDE SEQUENCE [LARGE SCALE GENOMIC DNA]</scope>
    <source>
        <strain evidence="2">YNDBR</strain>
        <tissue evidence="2">Leaf</tissue>
    </source>
</reference>
<keyword evidence="3" id="KW-1185">Reference proteome</keyword>
<dbReference type="PANTHER" id="PTHR46168:SF9">
    <property type="entry name" value="ARMADILLO REPEAT ONLY 2"/>
    <property type="match status" value="1"/>
</dbReference>
<dbReference type="EMBL" id="JBBNAF010000003">
    <property type="protein sequence ID" value="KAK9161680.1"/>
    <property type="molecule type" value="Genomic_DNA"/>
</dbReference>
<dbReference type="Proteomes" id="UP001420932">
    <property type="component" value="Unassembled WGS sequence"/>
</dbReference>
<evidence type="ECO:0000256" key="1">
    <source>
        <dbReference type="SAM" id="MobiDB-lite"/>
    </source>
</evidence>
<name>A0AAP0PZU5_9MAGN</name>
<comment type="caution">
    <text evidence="2">The sequence shown here is derived from an EMBL/GenBank/DDBJ whole genome shotgun (WGS) entry which is preliminary data.</text>
</comment>
<evidence type="ECO:0000313" key="3">
    <source>
        <dbReference type="Proteomes" id="UP001420932"/>
    </source>
</evidence>
<proteinExistence type="predicted"/>
<organism evidence="2 3">
    <name type="scientific">Stephania yunnanensis</name>
    <dbReference type="NCBI Taxonomy" id="152371"/>
    <lineage>
        <taxon>Eukaryota</taxon>
        <taxon>Viridiplantae</taxon>
        <taxon>Streptophyta</taxon>
        <taxon>Embryophyta</taxon>
        <taxon>Tracheophyta</taxon>
        <taxon>Spermatophyta</taxon>
        <taxon>Magnoliopsida</taxon>
        <taxon>Ranunculales</taxon>
        <taxon>Menispermaceae</taxon>
        <taxon>Menispermoideae</taxon>
        <taxon>Cissampelideae</taxon>
        <taxon>Stephania</taxon>
    </lineage>
</organism>